<organism evidence="2 3">
    <name type="scientific">Dryococelus australis</name>
    <dbReference type="NCBI Taxonomy" id="614101"/>
    <lineage>
        <taxon>Eukaryota</taxon>
        <taxon>Metazoa</taxon>
        <taxon>Ecdysozoa</taxon>
        <taxon>Arthropoda</taxon>
        <taxon>Hexapoda</taxon>
        <taxon>Insecta</taxon>
        <taxon>Pterygota</taxon>
        <taxon>Neoptera</taxon>
        <taxon>Polyneoptera</taxon>
        <taxon>Phasmatodea</taxon>
        <taxon>Verophasmatodea</taxon>
        <taxon>Anareolatae</taxon>
        <taxon>Phasmatidae</taxon>
        <taxon>Eurycanthinae</taxon>
        <taxon>Dryococelus</taxon>
    </lineage>
</organism>
<keyword evidence="3" id="KW-1185">Reference proteome</keyword>
<reference evidence="2 3" key="1">
    <citation type="submission" date="2023-02" db="EMBL/GenBank/DDBJ databases">
        <title>LHISI_Scaffold_Assembly.</title>
        <authorList>
            <person name="Stuart O.P."/>
            <person name="Cleave R."/>
            <person name="Magrath M.J.L."/>
            <person name="Mikheyev A.S."/>
        </authorList>
    </citation>
    <scope>NUCLEOTIDE SEQUENCE [LARGE SCALE GENOMIC DNA]</scope>
    <source>
        <strain evidence="2">Daus_M_001</strain>
        <tissue evidence="2">Leg muscle</tissue>
    </source>
</reference>
<name>A0ABQ9GSE6_9NEOP</name>
<feature type="region of interest" description="Disordered" evidence="1">
    <location>
        <begin position="560"/>
        <end position="581"/>
    </location>
</feature>
<feature type="region of interest" description="Disordered" evidence="1">
    <location>
        <begin position="896"/>
        <end position="918"/>
    </location>
</feature>
<evidence type="ECO:0000313" key="3">
    <source>
        <dbReference type="Proteomes" id="UP001159363"/>
    </source>
</evidence>
<evidence type="ECO:0000256" key="1">
    <source>
        <dbReference type="SAM" id="MobiDB-lite"/>
    </source>
</evidence>
<feature type="compositionally biased region" description="Basic and acidic residues" evidence="1">
    <location>
        <begin position="252"/>
        <end position="262"/>
    </location>
</feature>
<feature type="compositionally biased region" description="Basic and acidic residues" evidence="1">
    <location>
        <begin position="896"/>
        <end position="907"/>
    </location>
</feature>
<sequence>MPYGYVLPSVRQHFTVVSQRVRATKYLISEAESSSAPFRYSFAIDFQVCLNRANVEGSMREDAGTYPRAKRKGQEEKAMSNTVSRGCDNWARYPYLESRELAYRSRCTGALSAPLYHGTRVIQFVGSVYVTAFARRSFYSSSSLSTAVVIFRTPVKCPGGGKWEIREKTRRPAAPSGMIPTCENPGVAQAGIETRFSLAGCEQCSATVALKVRRLQKKKKKRRMSGYFAALLRVWLRSMEAGEPDGEGDGVMADRERERRQDSAQSYQKAKSEARERLRRSVTVCMNKPGACIVLSYFACRKLDLPAVPTWPRGAVRQLGLNPARATHDGNIFFACVGPFRELSSGFFFLHCYRLFTVNRLRRPYPPRAMMEVSVADSMQACVAAGVHWYGRFTRPTSRQPVLVVYVLVAEIVALRVYSTGVTKILFLESETGNSDLNVFKFEVKAKTIKAKHFQYVQDEHCLPCVYGINATGDYAVNKTNCGRRPPINRSCRCQMKTTALDAYLCDGKYRVTSYSMETSIPASMHVWIAAEGRRPTFNIDNSEARIQLDNQPCLGLVGKLQDAPRTGPQEPSGPSSYLCSLPAEQASRNPVDSFRQPIDGYLWQEPLAVPTNQNGLPTHVDSLGLRPYDSGADEQEKNFWAMAYDPINASHSWTVGCLRRSLLAECGNRARYRGLTSGDSEATAGEVCSVNFAWGDRRMCKMSQTLQSAKQNAALPLFAPPLLGAAGEAVPSSASRDPLILHARRSGSDLELESASLQPGGCRLTKLNHGCRLLTGSRTLDALAAPPLPEPLTVLLAGTPPTASSLDLVAPSTLLTHVALDDAAGRRVFSGISRFPPPFIPVLLHSHLASPSSSLKTSVLRVDQLSSLTRSYGQRFRTHRQSGKLEHMEQWRNARAGEQENPEKTRRPAASSDAIPTCEYLGEPTGNRTQFALVRASCLDTTPPRPLSLRKLSGEWQASVYQCGPLYLSPSCIVLLVKASAKARACLFLNLHRRRKEKENVKENDSAGIEVPDRLVDCNIAGVVNSCMSGPGGVFTSSDKQKVEKWRTLPVSNDPAVDDEASHTYVYEPPRDVPKAILFR</sequence>
<gene>
    <name evidence="2" type="ORF">PR048_022844</name>
</gene>
<accession>A0ABQ9GSE6</accession>
<protein>
    <submittedName>
        <fullName evidence="2">Uncharacterized protein</fullName>
    </submittedName>
</protein>
<feature type="region of interest" description="Disordered" evidence="1">
    <location>
        <begin position="244"/>
        <end position="274"/>
    </location>
</feature>
<comment type="caution">
    <text evidence="2">The sequence shown here is derived from an EMBL/GenBank/DDBJ whole genome shotgun (WGS) entry which is preliminary data.</text>
</comment>
<dbReference type="EMBL" id="JARBHB010000009">
    <property type="protein sequence ID" value="KAJ8874954.1"/>
    <property type="molecule type" value="Genomic_DNA"/>
</dbReference>
<evidence type="ECO:0000313" key="2">
    <source>
        <dbReference type="EMBL" id="KAJ8874954.1"/>
    </source>
</evidence>
<proteinExistence type="predicted"/>
<dbReference type="Proteomes" id="UP001159363">
    <property type="component" value="Chromosome 8"/>
</dbReference>